<dbReference type="GO" id="GO:0005654">
    <property type="term" value="C:nucleoplasm"/>
    <property type="evidence" value="ECO:0007669"/>
    <property type="project" value="UniProtKB-SubCell"/>
</dbReference>
<dbReference type="Gene3D" id="2.130.10.10">
    <property type="entry name" value="YVTN repeat-like/Quinoprotein amine dehydrogenase"/>
    <property type="match status" value="1"/>
</dbReference>
<keyword evidence="5 6" id="KW-0539">Nucleus</keyword>
<keyword evidence="11" id="KW-1185">Reference proteome</keyword>
<dbReference type="PROSITE" id="PS50294">
    <property type="entry name" value="WD_REPEATS_REGION"/>
    <property type="match status" value="1"/>
</dbReference>
<name>A0A0C3TF79_GUITC</name>
<dbReference type="SMART" id="SM00320">
    <property type="entry name" value="WD40"/>
    <property type="match status" value="5"/>
</dbReference>
<keyword evidence="1 6" id="KW-0690">Ribosome biogenesis</keyword>
<feature type="repeat" description="WD" evidence="7">
    <location>
        <begin position="287"/>
        <end position="328"/>
    </location>
</feature>
<comment type="similarity">
    <text evidence="6">Belongs to the WD repeat BOP1/ERB1 family.</text>
</comment>
<dbReference type="SUPFAM" id="SSF50978">
    <property type="entry name" value="WD40 repeat-like"/>
    <property type="match status" value="1"/>
</dbReference>
<dbReference type="GO" id="GO:0043021">
    <property type="term" value="F:ribonucleoprotein complex binding"/>
    <property type="evidence" value="ECO:0007669"/>
    <property type="project" value="UniProtKB-UniRule"/>
</dbReference>
<dbReference type="InterPro" id="IPR028598">
    <property type="entry name" value="BOP1/Erb1"/>
</dbReference>
<dbReference type="GO" id="GO:0000463">
    <property type="term" value="P:maturation of LSU-rRNA from tricistronic rRNA transcript (SSU-rRNA, 5.8S rRNA, LSU-rRNA)"/>
    <property type="evidence" value="ECO:0007669"/>
    <property type="project" value="UniProtKB-UniRule"/>
</dbReference>
<keyword evidence="4" id="KW-0677">Repeat</keyword>
<evidence type="ECO:0000256" key="1">
    <source>
        <dbReference type="ARBA" id="ARBA00022517"/>
    </source>
</evidence>
<evidence type="ECO:0000313" key="10">
    <source>
        <dbReference type="EnsemblProtists" id="EKX42567"/>
    </source>
</evidence>
<dbReference type="PROSITE" id="PS50082">
    <property type="entry name" value="WD_REPEATS_2"/>
    <property type="match status" value="1"/>
</dbReference>
<evidence type="ECO:0000313" key="11">
    <source>
        <dbReference type="Proteomes" id="UP000011087"/>
    </source>
</evidence>
<dbReference type="FunFam" id="2.130.10.10:FF:000061">
    <property type="entry name" value="Ribosome biogenesis protein BOP1 homolog"/>
    <property type="match status" value="1"/>
</dbReference>
<feature type="region of interest" description="Disordered" evidence="8">
    <location>
        <begin position="94"/>
        <end position="126"/>
    </location>
</feature>
<reference evidence="11" key="1">
    <citation type="journal article" date="2012" name="Nature">
        <title>Algal genomes reveal evolutionary mosaicism and the fate of nucleomorphs.</title>
        <authorList>
            <consortium name="DOE Joint Genome Institute"/>
            <person name="Curtis B.A."/>
            <person name="Tanifuji G."/>
            <person name="Burki F."/>
            <person name="Gruber A."/>
            <person name="Irimia M."/>
            <person name="Maruyama S."/>
            <person name="Arias M.C."/>
            <person name="Ball S.G."/>
            <person name="Gile G.H."/>
            <person name="Hirakawa Y."/>
            <person name="Hopkins J.F."/>
            <person name="Kuo A."/>
            <person name="Rensing S.A."/>
            <person name="Schmutz J."/>
            <person name="Symeonidi A."/>
            <person name="Elias M."/>
            <person name="Eveleigh R.J."/>
            <person name="Herman E.K."/>
            <person name="Klute M.J."/>
            <person name="Nakayama T."/>
            <person name="Obornik M."/>
            <person name="Reyes-Prieto A."/>
            <person name="Armbrust E.V."/>
            <person name="Aves S.J."/>
            <person name="Beiko R.G."/>
            <person name="Coutinho P."/>
            <person name="Dacks J.B."/>
            <person name="Durnford D.G."/>
            <person name="Fast N.M."/>
            <person name="Green B.R."/>
            <person name="Grisdale C.J."/>
            <person name="Hempel F."/>
            <person name="Henrissat B."/>
            <person name="Hoppner M.P."/>
            <person name="Ishida K."/>
            <person name="Kim E."/>
            <person name="Koreny L."/>
            <person name="Kroth P.G."/>
            <person name="Liu Y."/>
            <person name="Malik S.B."/>
            <person name="Maier U.G."/>
            <person name="McRose D."/>
            <person name="Mock T."/>
            <person name="Neilson J.A."/>
            <person name="Onodera N.T."/>
            <person name="Poole A.M."/>
            <person name="Pritham E.J."/>
            <person name="Richards T.A."/>
            <person name="Rocap G."/>
            <person name="Roy S.W."/>
            <person name="Sarai C."/>
            <person name="Schaack S."/>
            <person name="Shirato S."/>
            <person name="Slamovits C.H."/>
            <person name="Spencer D.F."/>
            <person name="Suzuki S."/>
            <person name="Worden A.Z."/>
            <person name="Zauner S."/>
            <person name="Barry K."/>
            <person name="Bell C."/>
            <person name="Bharti A.K."/>
            <person name="Crow J.A."/>
            <person name="Grimwood J."/>
            <person name="Kramer R."/>
            <person name="Lindquist E."/>
            <person name="Lucas S."/>
            <person name="Salamov A."/>
            <person name="McFadden G.I."/>
            <person name="Lane C.E."/>
            <person name="Keeling P.J."/>
            <person name="Gray M.W."/>
            <person name="Grigoriev I.V."/>
            <person name="Archibald J.M."/>
        </authorList>
    </citation>
    <scope>NUCLEOTIDE SEQUENCE</scope>
    <source>
        <strain evidence="11">CCMP2712</strain>
    </source>
</reference>
<dbReference type="InterPro" id="IPR001680">
    <property type="entry name" value="WD40_rpt"/>
</dbReference>
<evidence type="ECO:0000256" key="8">
    <source>
        <dbReference type="SAM" id="MobiDB-lite"/>
    </source>
</evidence>
<evidence type="ECO:0000256" key="2">
    <source>
        <dbReference type="ARBA" id="ARBA00022552"/>
    </source>
</evidence>
<keyword evidence="3 7" id="KW-0853">WD repeat</keyword>
<comment type="function">
    <text evidence="6">Required for maturation of ribosomal RNAs and formation of the large ribosomal subunit.</text>
</comment>
<dbReference type="Pfam" id="PF00400">
    <property type="entry name" value="WD40"/>
    <property type="match status" value="2"/>
</dbReference>
<reference evidence="11" key="2">
    <citation type="submission" date="2012-11" db="EMBL/GenBank/DDBJ databases">
        <authorList>
            <person name="Kuo A."/>
            <person name="Curtis B.A."/>
            <person name="Tanifuji G."/>
            <person name="Burki F."/>
            <person name="Gruber A."/>
            <person name="Irimia M."/>
            <person name="Maruyama S."/>
            <person name="Arias M.C."/>
            <person name="Ball S.G."/>
            <person name="Gile G.H."/>
            <person name="Hirakawa Y."/>
            <person name="Hopkins J.F."/>
            <person name="Rensing S.A."/>
            <person name="Schmutz J."/>
            <person name="Symeonidi A."/>
            <person name="Elias M."/>
            <person name="Eveleigh R.J."/>
            <person name="Herman E.K."/>
            <person name="Klute M.J."/>
            <person name="Nakayama T."/>
            <person name="Obornik M."/>
            <person name="Reyes-Prieto A."/>
            <person name="Armbrust E.V."/>
            <person name="Aves S.J."/>
            <person name="Beiko R.G."/>
            <person name="Coutinho P."/>
            <person name="Dacks J.B."/>
            <person name="Durnford D.G."/>
            <person name="Fast N.M."/>
            <person name="Green B.R."/>
            <person name="Grisdale C."/>
            <person name="Hempe F."/>
            <person name="Henrissat B."/>
            <person name="Hoppner M.P."/>
            <person name="Ishida K.-I."/>
            <person name="Kim E."/>
            <person name="Koreny L."/>
            <person name="Kroth P.G."/>
            <person name="Liu Y."/>
            <person name="Malik S.-B."/>
            <person name="Maier U.G."/>
            <person name="McRose D."/>
            <person name="Mock T."/>
            <person name="Neilson J.A."/>
            <person name="Onodera N.T."/>
            <person name="Poole A.M."/>
            <person name="Pritham E.J."/>
            <person name="Richards T.A."/>
            <person name="Rocap G."/>
            <person name="Roy S.W."/>
            <person name="Sarai C."/>
            <person name="Schaack S."/>
            <person name="Shirato S."/>
            <person name="Slamovits C.H."/>
            <person name="Spencer D.F."/>
            <person name="Suzuki S."/>
            <person name="Worden A.Z."/>
            <person name="Zauner S."/>
            <person name="Barry K."/>
            <person name="Bell C."/>
            <person name="Bharti A.K."/>
            <person name="Crow J.A."/>
            <person name="Grimwood J."/>
            <person name="Kramer R."/>
            <person name="Lindquist E."/>
            <person name="Lucas S."/>
            <person name="Salamov A."/>
            <person name="McFadden G.I."/>
            <person name="Lane C.E."/>
            <person name="Keeling P.J."/>
            <person name="Gray M.W."/>
            <person name="Grigoriev I.V."/>
            <person name="Archibald J.M."/>
        </authorList>
    </citation>
    <scope>NUCLEOTIDE SEQUENCE</scope>
    <source>
        <strain evidence="11">CCMP2712</strain>
    </source>
</reference>
<sequence>MESDSDEDGPVMKNPVGNIPMEWYKDEKHIGYDLSGKKILRKTKKDALQRHLDRADDPEPWRLVYDEVNDEELRLTDAEVKLLRRLRNGKYEPGIDPYEDYPVPEDDPELKIFGPSGPEPKSRFVPSKHEAKKIVRYVRMIRAGKLKRDPDPQDPDKLYNFDVWEREDDVVHRGAVPIPAPKMKLPGHAESYNPSKEYLLSPEEQEEMLKQDPSDRPLNFIPQAYTSLKKVPLYPSLVQERFERCLDLYLCPRTVKKRMNVDPQSLLPKLPKPADLRPYPSVLTVVYEGHKDKINSLSHHPDGQYFASASNDGFVMVWEVSTGRCWKKWNLKQPVSYISWNPNVDFPIIAVAVGSEVILIDPRFGPQDNLQSAAIQELLLKGREFAASKGSKEKNELVKFEDVASAEKEQGLLLRVKHAKPVTQVTWHHKGDYFVTLSPQANTKAVLIHQLSKMQSQNPFTKSKSDTQKVLFHPSKPFLFLATKKHVKVYNLQKQMLSKNLLGGFKWLSSFDIHPGGDNVVCSAFDRKISWFDMDLSAKPYKTMRYNNTGLRTVAFHKRLPLFAAGGEDGVAYVFHGMVYNDLMDNPLIVPLKRLHAHKNDGMDGILDILFHPTQPWLFTCGIDHTIRLFTDK</sequence>
<keyword evidence="2 6" id="KW-0698">rRNA processing</keyword>
<dbReference type="HAMAP" id="MF_03027">
    <property type="entry name" value="BOP1"/>
    <property type="match status" value="1"/>
</dbReference>
<dbReference type="Proteomes" id="UP000011087">
    <property type="component" value="Unassembled WGS sequence"/>
</dbReference>
<dbReference type="GO" id="GO:0070545">
    <property type="term" value="C:PeBoW complex"/>
    <property type="evidence" value="ECO:0007669"/>
    <property type="project" value="TreeGrafter"/>
</dbReference>
<proteinExistence type="inferred from homology"/>
<dbReference type="EnsemblProtists" id="EKX42567">
    <property type="protein sequence ID" value="EKX42567"/>
    <property type="gene ID" value="GUITHDRAFT_73858"/>
</dbReference>
<dbReference type="GO" id="GO:0030687">
    <property type="term" value="C:preribosome, large subunit precursor"/>
    <property type="evidence" value="ECO:0007669"/>
    <property type="project" value="UniProtKB-UniRule"/>
</dbReference>
<reference evidence="10" key="3">
    <citation type="submission" date="2015-06" db="UniProtKB">
        <authorList>
            <consortium name="EnsemblProtists"/>
        </authorList>
    </citation>
    <scope>IDENTIFICATION</scope>
</reference>
<dbReference type="Pfam" id="PF08145">
    <property type="entry name" value="BOP1NT"/>
    <property type="match status" value="1"/>
</dbReference>
<dbReference type="InterPro" id="IPR012953">
    <property type="entry name" value="BOP1_N_dom"/>
</dbReference>
<dbReference type="InterPro" id="IPR015943">
    <property type="entry name" value="WD40/YVTN_repeat-like_dom_sf"/>
</dbReference>
<dbReference type="OMA" id="MRPAKGE"/>
<dbReference type="PANTHER" id="PTHR17605:SF0">
    <property type="entry name" value="RIBOSOME BIOGENESIS PROTEIN BOP1"/>
    <property type="match status" value="1"/>
</dbReference>
<feature type="compositionally biased region" description="Acidic residues" evidence="8">
    <location>
        <begin position="97"/>
        <end position="108"/>
    </location>
</feature>
<organism evidence="10 11">
    <name type="scientific">Guillardia theta (strain CCMP2712)</name>
    <name type="common">Cryptophyte</name>
    <dbReference type="NCBI Taxonomy" id="905079"/>
    <lineage>
        <taxon>Eukaryota</taxon>
        <taxon>Cryptophyceae</taxon>
        <taxon>Pyrenomonadales</taxon>
        <taxon>Geminigeraceae</taxon>
        <taxon>Guillardia</taxon>
    </lineage>
</organism>
<comment type="subcellular location">
    <subcellularLocation>
        <location evidence="6">Nucleus</location>
        <location evidence="6">Nucleolus</location>
    </subcellularLocation>
    <subcellularLocation>
        <location evidence="6">Nucleus</location>
        <location evidence="6">Nucleoplasm</location>
    </subcellularLocation>
</comment>
<dbReference type="GO" id="GO:0000466">
    <property type="term" value="P:maturation of 5.8S rRNA from tricistronic rRNA transcript (SSU-rRNA, 5.8S rRNA, LSU-rRNA)"/>
    <property type="evidence" value="ECO:0007669"/>
    <property type="project" value="UniProtKB-UniRule"/>
</dbReference>
<dbReference type="InterPro" id="IPR036322">
    <property type="entry name" value="WD40_repeat_dom_sf"/>
</dbReference>
<evidence type="ECO:0000256" key="4">
    <source>
        <dbReference type="ARBA" id="ARBA00022737"/>
    </source>
</evidence>
<feature type="domain" description="BOP1 N-terminal" evidence="9">
    <location>
        <begin position="24"/>
        <end position="280"/>
    </location>
</feature>
<dbReference type="AlphaFoldDB" id="A0A0C3TF79"/>
<evidence type="ECO:0000256" key="5">
    <source>
        <dbReference type="ARBA" id="ARBA00023242"/>
    </source>
</evidence>
<dbReference type="PANTHER" id="PTHR17605">
    <property type="entry name" value="RIBOSOME BIOGENESIS PROTEIN BOP1 BLOCK OF PROLIFERATION 1 PROTEIN"/>
    <property type="match status" value="1"/>
</dbReference>
<evidence type="ECO:0000256" key="6">
    <source>
        <dbReference type="HAMAP-Rule" id="MF_03027"/>
    </source>
</evidence>
<evidence type="ECO:0000256" key="3">
    <source>
        <dbReference type="ARBA" id="ARBA00022574"/>
    </source>
</evidence>
<evidence type="ECO:0000259" key="9">
    <source>
        <dbReference type="SMART" id="SM01035"/>
    </source>
</evidence>
<evidence type="ECO:0000256" key="7">
    <source>
        <dbReference type="PROSITE-ProRule" id="PRU00221"/>
    </source>
</evidence>
<accession>A0A0C3TF79</accession>
<protein>
    <recommendedName>
        <fullName evidence="6">Ribosome biogenesis protein BOP1 homolog</fullName>
    </recommendedName>
</protein>
<dbReference type="SMART" id="SM01035">
    <property type="entry name" value="BOP1NT"/>
    <property type="match status" value="1"/>
</dbReference>